<dbReference type="Pfam" id="PF00583">
    <property type="entry name" value="Acetyltransf_1"/>
    <property type="match status" value="1"/>
</dbReference>
<evidence type="ECO:0000259" key="1">
    <source>
        <dbReference type="PROSITE" id="PS51186"/>
    </source>
</evidence>
<dbReference type="Pfam" id="PF18014">
    <property type="entry name" value="Acetyltransf_18"/>
    <property type="match status" value="1"/>
</dbReference>
<protein>
    <submittedName>
        <fullName evidence="2">GNAT family acetyltransferase</fullName>
    </submittedName>
</protein>
<dbReference type="Gene3D" id="3.40.630.30">
    <property type="match status" value="1"/>
</dbReference>
<dbReference type="EMBL" id="JHEH01000002">
    <property type="protein sequence ID" value="KEP71311.1"/>
    <property type="molecule type" value="Genomic_DNA"/>
</dbReference>
<evidence type="ECO:0000313" key="2">
    <source>
        <dbReference type="EMBL" id="KEP71311.1"/>
    </source>
</evidence>
<dbReference type="InterPro" id="IPR041496">
    <property type="entry name" value="YitH/HolE_GNAT"/>
</dbReference>
<keyword evidence="3" id="KW-1185">Reference proteome</keyword>
<evidence type="ECO:0000313" key="3">
    <source>
        <dbReference type="Proteomes" id="UP000027725"/>
    </source>
</evidence>
<gene>
    <name evidence="2" type="ORF">DL1_06875</name>
</gene>
<accession>A0A074THY0</accession>
<dbReference type="STRING" id="1185766.SAMN05216224_101221"/>
<dbReference type="InterPro" id="IPR000182">
    <property type="entry name" value="GNAT_dom"/>
</dbReference>
<dbReference type="CDD" id="cd04301">
    <property type="entry name" value="NAT_SF"/>
    <property type="match status" value="1"/>
</dbReference>
<dbReference type="SUPFAM" id="SSF55729">
    <property type="entry name" value="Acyl-CoA N-acyltransferases (Nat)"/>
    <property type="match status" value="1"/>
</dbReference>
<dbReference type="AlphaFoldDB" id="A0A074THY0"/>
<proteinExistence type="predicted"/>
<feature type="domain" description="N-acetyltransferase" evidence="1">
    <location>
        <begin position="12"/>
        <end position="143"/>
    </location>
</feature>
<dbReference type="PANTHER" id="PTHR47237">
    <property type="entry name" value="SLL0310 PROTEIN"/>
    <property type="match status" value="1"/>
</dbReference>
<dbReference type="Proteomes" id="UP000027725">
    <property type="component" value="Unassembled WGS sequence"/>
</dbReference>
<dbReference type="PROSITE" id="PS51186">
    <property type="entry name" value="GNAT"/>
    <property type="match status" value="1"/>
</dbReference>
<keyword evidence="2" id="KW-0808">Transferase</keyword>
<dbReference type="Gene3D" id="3.40.630.90">
    <property type="match status" value="1"/>
</dbReference>
<sequence>MQELFMTNVIVTELSDFRADHLEGALVLSRQAGWPHRLEDWQMSLEVSDGVVALRDGEVVGTALATRFDDVAAINLIIVAQSLRGQGFGRRLMQDVLARAQGCEQRLCATADGLPLYENLGFTATGEVFQHQGTAQAAEAHADALPAVRRGGAADFEAFVAADHAAFGAQRRALLERIFARGTLLCTEGGYACLRDFGRGTVLGPIVAESDEAAEALLIKAARICEGRFLRIDLPDTATALRPRAQSLGLAPAGGGIAMIRHPKPAAPAASYRSYALASQALG</sequence>
<comment type="caution">
    <text evidence="2">The sequence shown here is derived from an EMBL/GenBank/DDBJ whole genome shotgun (WGS) entry which is preliminary data.</text>
</comment>
<dbReference type="OrthoDB" id="8453373at2"/>
<dbReference type="GO" id="GO:0016747">
    <property type="term" value="F:acyltransferase activity, transferring groups other than amino-acyl groups"/>
    <property type="evidence" value="ECO:0007669"/>
    <property type="project" value="InterPro"/>
</dbReference>
<reference evidence="2 3" key="1">
    <citation type="submission" date="2014-03" db="EMBL/GenBank/DDBJ databases">
        <title>The draft genome sequence of Thioclava dalianensis DLFJ1-1.</title>
        <authorList>
            <person name="Lai Q."/>
            <person name="Shao Z."/>
        </authorList>
    </citation>
    <scope>NUCLEOTIDE SEQUENCE [LARGE SCALE GENOMIC DNA]</scope>
    <source>
        <strain evidence="2 3">DLFJ1-1</strain>
    </source>
</reference>
<dbReference type="eggNOG" id="COG0454">
    <property type="taxonomic scope" value="Bacteria"/>
</dbReference>
<organism evidence="2 3">
    <name type="scientific">Thioclava dalianensis</name>
    <dbReference type="NCBI Taxonomy" id="1185766"/>
    <lineage>
        <taxon>Bacteria</taxon>
        <taxon>Pseudomonadati</taxon>
        <taxon>Pseudomonadota</taxon>
        <taxon>Alphaproteobacteria</taxon>
        <taxon>Rhodobacterales</taxon>
        <taxon>Paracoccaceae</taxon>
        <taxon>Thioclava</taxon>
    </lineage>
</organism>
<dbReference type="InterPro" id="IPR016181">
    <property type="entry name" value="Acyl_CoA_acyltransferase"/>
</dbReference>
<name>A0A074THY0_9RHOB</name>
<dbReference type="InterPro" id="IPR052729">
    <property type="entry name" value="Acyl/Acetyltrans_Enzymes"/>
</dbReference>
<dbReference type="PANTHER" id="PTHR47237:SF2">
    <property type="entry name" value="BLL4206 PROTEIN"/>
    <property type="match status" value="1"/>
</dbReference>